<evidence type="ECO:0000256" key="5">
    <source>
        <dbReference type="ARBA" id="ARBA00022695"/>
    </source>
</evidence>
<dbReference type="EC" id="2.7.7.13" evidence="3"/>
<evidence type="ECO:0000256" key="9">
    <source>
        <dbReference type="RuleBase" id="RU004190"/>
    </source>
</evidence>
<evidence type="ECO:0000256" key="4">
    <source>
        <dbReference type="ARBA" id="ARBA00022679"/>
    </source>
</evidence>
<dbReference type="InterPro" id="IPR011051">
    <property type="entry name" value="RmlC_Cupin_sf"/>
</dbReference>
<dbReference type="PANTHER" id="PTHR46390">
    <property type="entry name" value="MANNOSE-1-PHOSPHATE GUANYLYLTRANSFERASE"/>
    <property type="match status" value="1"/>
</dbReference>
<evidence type="ECO:0000256" key="8">
    <source>
        <dbReference type="ARBA" id="ARBA00047343"/>
    </source>
</evidence>
<feature type="domain" description="MannoseP isomerase/GMP-like beta-helix" evidence="11">
    <location>
        <begin position="302"/>
        <end position="349"/>
    </location>
</feature>
<dbReference type="NCBIfam" id="TIGR01479">
    <property type="entry name" value="GMP_PMI"/>
    <property type="match status" value="1"/>
</dbReference>
<keyword evidence="4 12" id="KW-0808">Transferase</keyword>
<dbReference type="SUPFAM" id="SSF53448">
    <property type="entry name" value="Nucleotide-diphospho-sugar transferases"/>
    <property type="match status" value="1"/>
</dbReference>
<protein>
    <recommendedName>
        <fullName evidence="3">mannose-1-phosphate guanylyltransferase</fullName>
        <ecNumber evidence="3">2.7.7.13</ecNumber>
    </recommendedName>
</protein>
<evidence type="ECO:0000256" key="1">
    <source>
        <dbReference type="ARBA" id="ARBA00004823"/>
    </source>
</evidence>
<dbReference type="FunFam" id="3.90.550.10:FF:000046">
    <property type="entry name" value="Mannose-1-phosphate guanylyltransferase (GDP)"/>
    <property type="match status" value="1"/>
</dbReference>
<proteinExistence type="inferred from homology"/>
<dbReference type="PANTHER" id="PTHR46390:SF1">
    <property type="entry name" value="MANNOSE-1-PHOSPHATE GUANYLYLTRANSFERASE"/>
    <property type="match status" value="1"/>
</dbReference>
<organism evidence="12">
    <name type="scientific">Escherichia albertii</name>
    <dbReference type="NCBI Taxonomy" id="208962"/>
    <lineage>
        <taxon>Bacteria</taxon>
        <taxon>Pseudomonadati</taxon>
        <taxon>Pseudomonadota</taxon>
        <taxon>Gammaproteobacteria</taxon>
        <taxon>Enterobacterales</taxon>
        <taxon>Enterobacteriaceae</taxon>
        <taxon>Escherichia</taxon>
    </lineage>
</organism>
<accession>A0A5A4U5M8</accession>
<evidence type="ECO:0000259" key="10">
    <source>
        <dbReference type="Pfam" id="PF00483"/>
    </source>
</evidence>
<reference evidence="12" key="1">
    <citation type="submission" date="2019-07" db="EMBL/GenBank/DDBJ databases">
        <title>Overview of O-antigen diversity of Escherichia albertii, an emerging enteropathogen; genetic structure, serology, and development of O-genotyping method.</title>
        <authorList>
            <person name="Ooka T."/>
            <person name="Seto K."/>
            <person name="Ogura Y."/>
            <person name="Iguchi A."/>
            <person name="Imura N."/>
            <person name="Honda M."/>
            <person name="Etoh Y."/>
            <person name="Ikeda T."/>
            <person name="Sugitani W."/>
            <person name="Konno T."/>
            <person name="Kawano K."/>
            <person name="Kudo Y."/>
            <person name="Murakami K."/>
            <person name="Hayashi T."/>
            <person name="Nishi J."/>
        </authorList>
    </citation>
    <scope>NUCLEOTIDE SEQUENCE</scope>
    <source>
        <strain evidence="12">2012EL-1823B</strain>
    </source>
</reference>
<dbReference type="InterPro" id="IPR029044">
    <property type="entry name" value="Nucleotide-diphossugar_trans"/>
</dbReference>
<dbReference type="Gene3D" id="3.90.550.10">
    <property type="entry name" value="Spore Coat Polysaccharide Biosynthesis Protein SpsA, Chain A"/>
    <property type="match status" value="1"/>
</dbReference>
<keyword evidence="6" id="KW-0547">Nucleotide-binding</keyword>
<evidence type="ECO:0000256" key="7">
    <source>
        <dbReference type="ARBA" id="ARBA00023134"/>
    </source>
</evidence>
<dbReference type="InterPro" id="IPR005835">
    <property type="entry name" value="NTP_transferase_dom"/>
</dbReference>
<dbReference type="GO" id="GO:0009298">
    <property type="term" value="P:GDP-mannose biosynthetic process"/>
    <property type="evidence" value="ECO:0007669"/>
    <property type="project" value="UniProtKB-UniPathway"/>
</dbReference>
<evidence type="ECO:0000313" key="12">
    <source>
        <dbReference type="EMBL" id="BBM63069.1"/>
    </source>
</evidence>
<dbReference type="AlphaFoldDB" id="A0A5A4U5M8"/>
<dbReference type="InterPro" id="IPR051161">
    <property type="entry name" value="Mannose-6P_isomerase_type2"/>
</dbReference>
<dbReference type="GO" id="GO:0005525">
    <property type="term" value="F:GTP binding"/>
    <property type="evidence" value="ECO:0007669"/>
    <property type="project" value="UniProtKB-KW"/>
</dbReference>
<dbReference type="CDD" id="cd02509">
    <property type="entry name" value="GDP-M1P_Guanylyltransferase"/>
    <property type="match status" value="1"/>
</dbReference>
<dbReference type="InterPro" id="IPR006375">
    <property type="entry name" value="Man1P_GuaTrfase/Man6P_Isoase"/>
</dbReference>
<sequence length="452" mass="51739">MKNKITLLPVIMAGGSGSRLWPLSRNDYPKQFLRLCSPITMLQETINRLEGLDCEDPIIICNQKHKYIVKEQLLSFKIKHSAILLEPVGRNTAPAIGLAAFEAMGQKGDVLLLVLSADHLIKNIECFHKAVNKSLKFALDNYLVTFGVTPTRAETCYGYIRKGALIDRSAYQISSFVEKPDQDKAESFFKSDDYLWNSGMFLFKASCYLRELKRYRPDIYHSCMFAINNKNIDGDFISIAHERFIQCPSESIDYAVMEKTDNAVVMPLASEWSDVGNFPSLWENSIKDCNNNYVDSNVFTSDVYDSYIVTDKKIVAALGFNNMIIVNTADALLVAHKDHCVKIKELITEFERLGRKELFYNKVKFDSWGRKEVINDDIYNINKYIINAGMKLSDVTKEKSKYWVVIHGEGVVELNGSIKKLRRSDSMRIDRYSKFIVQSIQTSNFEFLEIEI</sequence>
<dbReference type="GO" id="GO:0000271">
    <property type="term" value="P:polysaccharide biosynthetic process"/>
    <property type="evidence" value="ECO:0007669"/>
    <property type="project" value="InterPro"/>
</dbReference>
<dbReference type="RefSeq" id="WP_113650066.1">
    <property type="nucleotide sequence ID" value="NZ_CP030783.2"/>
</dbReference>
<comment type="pathway">
    <text evidence="1">Nucleotide-sugar biosynthesis; GDP-alpha-D-mannose biosynthesis; GDP-alpha-D-mannose from alpha-D-mannose 1-phosphate (GTP route): step 1/1.</text>
</comment>
<dbReference type="InterPro" id="IPR054566">
    <property type="entry name" value="ManC/GMP-like_b-helix"/>
</dbReference>
<gene>
    <name evidence="12" type="primary">manC</name>
</gene>
<feature type="domain" description="Nucleotidyl transferase" evidence="10">
    <location>
        <begin position="9"/>
        <end position="288"/>
    </location>
</feature>
<keyword evidence="5 12" id="KW-0548">Nucleotidyltransferase</keyword>
<evidence type="ECO:0000256" key="3">
    <source>
        <dbReference type="ARBA" id="ARBA00012387"/>
    </source>
</evidence>
<comment type="catalytic activity">
    <reaction evidence="8">
        <text>alpha-D-mannose 1-phosphate + GTP + H(+) = GDP-alpha-D-mannose + diphosphate</text>
        <dbReference type="Rhea" id="RHEA:15229"/>
        <dbReference type="ChEBI" id="CHEBI:15378"/>
        <dbReference type="ChEBI" id="CHEBI:33019"/>
        <dbReference type="ChEBI" id="CHEBI:37565"/>
        <dbReference type="ChEBI" id="CHEBI:57527"/>
        <dbReference type="ChEBI" id="CHEBI:58409"/>
        <dbReference type="EC" id="2.7.7.13"/>
    </reaction>
</comment>
<dbReference type="UniPathway" id="UPA00126">
    <property type="reaction ID" value="UER00930"/>
</dbReference>
<evidence type="ECO:0000256" key="2">
    <source>
        <dbReference type="ARBA" id="ARBA00006115"/>
    </source>
</evidence>
<dbReference type="Pfam" id="PF22640">
    <property type="entry name" value="ManC_GMP_beta-helix"/>
    <property type="match status" value="1"/>
</dbReference>
<dbReference type="Pfam" id="PF00483">
    <property type="entry name" value="NTP_transferase"/>
    <property type="match status" value="1"/>
</dbReference>
<dbReference type="SUPFAM" id="SSF51182">
    <property type="entry name" value="RmlC-like cupins"/>
    <property type="match status" value="1"/>
</dbReference>
<evidence type="ECO:0000256" key="6">
    <source>
        <dbReference type="ARBA" id="ARBA00022741"/>
    </source>
</evidence>
<name>A0A5A4U5M8_ESCAL</name>
<evidence type="ECO:0000259" key="11">
    <source>
        <dbReference type="Pfam" id="PF22640"/>
    </source>
</evidence>
<keyword evidence="7" id="KW-0342">GTP-binding</keyword>
<dbReference type="EMBL" id="LC494351">
    <property type="protein sequence ID" value="BBM63069.1"/>
    <property type="molecule type" value="Genomic_DNA"/>
</dbReference>
<comment type="similarity">
    <text evidence="2 9">Belongs to the mannose-6-phosphate isomerase type 2 family.</text>
</comment>
<dbReference type="InterPro" id="IPR049577">
    <property type="entry name" value="GMPP_N"/>
</dbReference>
<dbReference type="GO" id="GO:0004475">
    <property type="term" value="F:mannose-1-phosphate guanylyltransferase (GTP) activity"/>
    <property type="evidence" value="ECO:0007669"/>
    <property type="project" value="UniProtKB-EC"/>
</dbReference>